<dbReference type="RefSeq" id="WP_188526332.1">
    <property type="nucleotide sequence ID" value="NZ_BMGI01000001.1"/>
</dbReference>
<sequence>MDLDRRADKLARLIEARLDAGGTGLEAKVAHAGRRLPKYLRRELGYIVEAMRMQASPRLSRQIDWARVERAFAAAERYLRRVDPWDRRRGIALDWLAGNAFNLLIVAALVAAVIAWRGL</sequence>
<evidence type="ECO:0000313" key="2">
    <source>
        <dbReference type="EMBL" id="GGD26201.1"/>
    </source>
</evidence>
<reference evidence="3" key="1">
    <citation type="journal article" date="2019" name="Int. J. Syst. Evol. Microbiol.">
        <title>The Global Catalogue of Microorganisms (GCM) 10K type strain sequencing project: providing services to taxonomists for standard genome sequencing and annotation.</title>
        <authorList>
            <consortium name="The Broad Institute Genomics Platform"/>
            <consortium name="The Broad Institute Genome Sequencing Center for Infectious Disease"/>
            <person name="Wu L."/>
            <person name="Ma J."/>
        </authorList>
    </citation>
    <scope>NUCLEOTIDE SEQUENCE [LARGE SCALE GENOMIC DNA]</scope>
    <source>
        <strain evidence="3">CGMCC 1.12922</strain>
    </source>
</reference>
<comment type="caution">
    <text evidence="2">The sequence shown here is derived from an EMBL/GenBank/DDBJ whole genome shotgun (WGS) entry which is preliminary data.</text>
</comment>
<accession>A0ABQ1QI36</accession>
<protein>
    <submittedName>
        <fullName evidence="2">Uncharacterized protein</fullName>
    </submittedName>
</protein>
<gene>
    <name evidence="2" type="ORF">GCM10011358_08320</name>
</gene>
<evidence type="ECO:0000313" key="3">
    <source>
        <dbReference type="Proteomes" id="UP000617355"/>
    </source>
</evidence>
<dbReference type="Proteomes" id="UP000617355">
    <property type="component" value="Unassembled WGS sequence"/>
</dbReference>
<proteinExistence type="predicted"/>
<keyword evidence="1" id="KW-0812">Transmembrane</keyword>
<keyword evidence="3" id="KW-1185">Reference proteome</keyword>
<dbReference type="EMBL" id="BMGI01000001">
    <property type="protein sequence ID" value="GGD26201.1"/>
    <property type="molecule type" value="Genomic_DNA"/>
</dbReference>
<keyword evidence="1" id="KW-1133">Transmembrane helix</keyword>
<organism evidence="2 3">
    <name type="scientific">Sinisalibacter lacisalsi</name>
    <dbReference type="NCBI Taxonomy" id="1526570"/>
    <lineage>
        <taxon>Bacteria</taxon>
        <taxon>Pseudomonadati</taxon>
        <taxon>Pseudomonadota</taxon>
        <taxon>Alphaproteobacteria</taxon>
        <taxon>Rhodobacterales</taxon>
        <taxon>Roseobacteraceae</taxon>
        <taxon>Sinisalibacter</taxon>
    </lineage>
</organism>
<evidence type="ECO:0000256" key="1">
    <source>
        <dbReference type="SAM" id="Phobius"/>
    </source>
</evidence>
<name>A0ABQ1QI36_9RHOB</name>
<feature type="transmembrane region" description="Helical" evidence="1">
    <location>
        <begin position="95"/>
        <end position="116"/>
    </location>
</feature>
<keyword evidence="1" id="KW-0472">Membrane</keyword>